<dbReference type="Proteomes" id="UP001245285">
    <property type="component" value="Unassembled WGS sequence"/>
</dbReference>
<organism evidence="2 3">
    <name type="scientific">Autumnicola lenta</name>
    <dbReference type="NCBI Taxonomy" id="3075593"/>
    <lineage>
        <taxon>Bacteria</taxon>
        <taxon>Pseudomonadati</taxon>
        <taxon>Bacteroidota</taxon>
        <taxon>Flavobacteriia</taxon>
        <taxon>Flavobacteriales</taxon>
        <taxon>Flavobacteriaceae</taxon>
        <taxon>Autumnicola</taxon>
    </lineage>
</organism>
<evidence type="ECO:0000313" key="3">
    <source>
        <dbReference type="Proteomes" id="UP001245285"/>
    </source>
</evidence>
<dbReference type="Pfam" id="PF13648">
    <property type="entry name" value="Lipocalin_4"/>
    <property type="match status" value="1"/>
</dbReference>
<comment type="caution">
    <text evidence="2">The sequence shown here is derived from an EMBL/GenBank/DDBJ whole genome shotgun (WGS) entry which is preliminary data.</text>
</comment>
<reference evidence="2 3" key="1">
    <citation type="submission" date="2023-09" db="EMBL/GenBank/DDBJ databases">
        <authorList>
            <person name="Rey-Velasco X."/>
        </authorList>
    </citation>
    <scope>NUCLEOTIDE SEQUENCE [LARGE SCALE GENOMIC DNA]</scope>
    <source>
        <strain evidence="2 3">F260</strain>
    </source>
</reference>
<proteinExistence type="predicted"/>
<dbReference type="RefSeq" id="WP_311493347.1">
    <property type="nucleotide sequence ID" value="NZ_JAVRHO010000001.1"/>
</dbReference>
<protein>
    <recommendedName>
        <fullName evidence="1">Lipocalin-like domain-containing protein</fullName>
    </recommendedName>
</protein>
<gene>
    <name evidence="2" type="ORF">RM545_00725</name>
</gene>
<sequence>MKQLWPFLMLGFVILSCEKKDPKEQLKYLSGYWEIDKVEFSEDSIKEYSISPYVDYLEFKDEKGFRRKVKPNFDGTPFVAGTTEEIQAIVENDSLRLYHKTPYATWKETIISAEENKMRILDPEGVIYHYNRYEPINVTKNEEAE</sequence>
<keyword evidence="3" id="KW-1185">Reference proteome</keyword>
<evidence type="ECO:0000313" key="2">
    <source>
        <dbReference type="EMBL" id="MDT0645198.1"/>
    </source>
</evidence>
<name>A0ABU3CFR7_9FLAO</name>
<dbReference type="PROSITE" id="PS51257">
    <property type="entry name" value="PROKAR_LIPOPROTEIN"/>
    <property type="match status" value="1"/>
</dbReference>
<dbReference type="EMBL" id="JAVRHO010000001">
    <property type="protein sequence ID" value="MDT0645198.1"/>
    <property type="molecule type" value="Genomic_DNA"/>
</dbReference>
<evidence type="ECO:0000259" key="1">
    <source>
        <dbReference type="Pfam" id="PF13648"/>
    </source>
</evidence>
<accession>A0ABU3CFR7</accession>
<dbReference type="InterPro" id="IPR024311">
    <property type="entry name" value="Lipocalin-like"/>
</dbReference>
<feature type="domain" description="Lipocalin-like" evidence="1">
    <location>
        <begin position="29"/>
        <end position="120"/>
    </location>
</feature>